<dbReference type="STRING" id="1686286.GCA_900092335_00789"/>
<dbReference type="AlphaFoldDB" id="A0A540R931"/>
<accession>A0A540R931</accession>
<organism evidence="1 2">
    <name type="scientific">Corynebacterium phoceense</name>
    <dbReference type="NCBI Taxonomy" id="1686286"/>
    <lineage>
        <taxon>Bacteria</taxon>
        <taxon>Bacillati</taxon>
        <taxon>Actinomycetota</taxon>
        <taxon>Actinomycetes</taxon>
        <taxon>Mycobacteriales</taxon>
        <taxon>Corynebacteriaceae</taxon>
        <taxon>Corynebacterium</taxon>
    </lineage>
</organism>
<evidence type="ECO:0000313" key="2">
    <source>
        <dbReference type="Proteomes" id="UP000318080"/>
    </source>
</evidence>
<name>A0A540R931_9CORY</name>
<reference evidence="1 2" key="1">
    <citation type="submission" date="2019-06" db="EMBL/GenBank/DDBJ databases">
        <title>Draft genome of C. phoceense Strain 272.</title>
        <authorList>
            <person name="Pacheco L.G.C."/>
            <person name="Barberis C.M."/>
            <person name="Almuzara M.N."/>
            <person name="Traglia G.M."/>
            <person name="Santos C.S."/>
            <person name="Rocha D.J.P.G."/>
            <person name="Aguiar E.R.G.R."/>
            <person name="Vay C.A."/>
        </authorList>
    </citation>
    <scope>NUCLEOTIDE SEQUENCE [LARGE SCALE GENOMIC DNA]</scope>
    <source>
        <strain evidence="1 2">272</strain>
    </source>
</reference>
<evidence type="ECO:0000313" key="1">
    <source>
        <dbReference type="EMBL" id="TQE43874.1"/>
    </source>
</evidence>
<dbReference type="EMBL" id="VHIR01000005">
    <property type="protein sequence ID" value="TQE43874.1"/>
    <property type="molecule type" value="Genomic_DNA"/>
</dbReference>
<gene>
    <name evidence="1" type="ORF">EJK80_04890</name>
</gene>
<sequence length="103" mass="11290">MSTFLHVRTTMTIPQVGVAIHVAELEELSPTTCRMHRLVALTPNDAVVGAATPKTAQGDAQIPLAEVPHPNTYDSYEGMEAERLSPEDFEALWTEATARFPEL</sequence>
<dbReference type="Proteomes" id="UP000318080">
    <property type="component" value="Unassembled WGS sequence"/>
</dbReference>
<keyword evidence="2" id="KW-1185">Reference proteome</keyword>
<dbReference type="RefSeq" id="WP_141628740.1">
    <property type="nucleotide sequence ID" value="NZ_VHIR01000005.1"/>
</dbReference>
<protein>
    <submittedName>
        <fullName evidence="1">Uncharacterized protein</fullName>
    </submittedName>
</protein>
<proteinExistence type="predicted"/>
<comment type="caution">
    <text evidence="1">The sequence shown here is derived from an EMBL/GenBank/DDBJ whole genome shotgun (WGS) entry which is preliminary data.</text>
</comment>